<keyword evidence="1" id="KW-0614">Plasmid</keyword>
<dbReference type="EMBL" id="JN687470">
    <property type="protein sequence ID" value="AEZ49742.1"/>
    <property type="molecule type" value="Genomic_DNA"/>
</dbReference>
<dbReference type="Proteomes" id="UP000005012">
    <property type="component" value="Plasmid pMR0211"/>
</dbReference>
<protein>
    <submittedName>
        <fullName evidence="1">Uncharacterized protein</fullName>
    </submittedName>
</protein>
<geneLocation type="plasmid" evidence="1 2">
    <name>pMR0211</name>
</geneLocation>
<dbReference type="AlphaFoldDB" id="A0A140SSF1"/>
<reference evidence="1 2" key="1">
    <citation type="journal article" date="2012" name="Antimicrob. Agents Chemother.">
        <title>Complete sequence of a novel 178-kilobase plasmid carrying bla(NDM-1) in a Providencia stuartii strain isolated in Afghanistan.</title>
        <authorList>
            <person name="Mc Gann P."/>
            <person name="Hang J."/>
            <person name="Clifford R.J."/>
            <person name="Yang Y."/>
            <person name="Kwak Y.I."/>
            <person name="Kuschner R.A."/>
            <person name="Lesho E.P."/>
            <person name="Waterman P.E."/>
        </authorList>
    </citation>
    <scope>NUCLEOTIDE SEQUENCE [LARGE SCALE GENOMIC DNA]</scope>
    <source>
        <strain evidence="1 2">MRSN 2154</strain>
    </source>
</reference>
<sequence length="281" mass="29944">MIVGGEEAQAIPVVELGIRVDLDEVFAYLADFADLYSQVFRGAEVADVRLALIDKVVRLAAVKALVRIRGEAVAAAAVGRGFKLGPTRHDGIQLLAVVSGNILDVAEVLESALYLEGTDPGVDQCFEVICLVVVLQRQHMVVAGNDVALAGLEITRHPALLRAFAAVGTAVCVGFTDIALAAVGHAQGAMDKELQSHLGLGGHGANLAQTQLPCQHHLRKAHMLEKGDFGRNPVIHLGTGVQCNRWQVQLKQPQVLHDNGIGTGLVHRPDQASGFFQFIVQ</sequence>
<evidence type="ECO:0000313" key="1">
    <source>
        <dbReference type="EMBL" id="AEZ49742.1"/>
    </source>
</evidence>
<evidence type="ECO:0000313" key="2">
    <source>
        <dbReference type="Proteomes" id="UP000005012"/>
    </source>
</evidence>
<proteinExistence type="predicted"/>
<name>A0A140SSF1_PROSM</name>
<organism evidence="1 2">
    <name type="scientific">Providencia stuartii (strain MRSN 2154)</name>
    <dbReference type="NCBI Taxonomy" id="1157951"/>
    <lineage>
        <taxon>Bacteria</taxon>
        <taxon>Pseudomonadati</taxon>
        <taxon>Pseudomonadota</taxon>
        <taxon>Gammaproteobacteria</taxon>
        <taxon>Enterobacterales</taxon>
        <taxon>Morganellaceae</taxon>
        <taxon>Providencia</taxon>
    </lineage>
</organism>
<gene>
    <name evidence="1" type="ORF">pMR0211_0130</name>
</gene>
<accession>A0A140SSF1</accession>